<dbReference type="RefSeq" id="WP_204661240.1">
    <property type="nucleotide sequence ID" value="NZ_JAFBDT010000001.1"/>
</dbReference>
<dbReference type="GO" id="GO:0032259">
    <property type="term" value="P:methylation"/>
    <property type="evidence" value="ECO:0007669"/>
    <property type="project" value="UniProtKB-KW"/>
</dbReference>
<dbReference type="PANTHER" id="PTHR43861">
    <property type="entry name" value="TRANS-ACONITATE 2-METHYLTRANSFERASE-RELATED"/>
    <property type="match status" value="1"/>
</dbReference>
<dbReference type="InterPro" id="IPR041698">
    <property type="entry name" value="Methyltransf_25"/>
</dbReference>
<evidence type="ECO:0000256" key="2">
    <source>
        <dbReference type="ARBA" id="ARBA00022679"/>
    </source>
</evidence>
<keyword evidence="5" id="KW-1185">Reference proteome</keyword>
<sequence>MTFYKNMADVYHFIFPSQGKIDFLSKQFQENSHLLDVGCSDGRVSEGLAKRGHNVIGIDYSEDMIAVAKRISDKLSNMTVAQMDMRDVFEAYGSRKFNGIFCIGNTLVHLTNLEEIKSLLFDFNTMLDENGKLVLQIIHYDAVIANKIRTLPLIDNEHVRFERNYAFDTPLVRFSTKLLIKSNGNVYEADTALLGLKMKELDLILNEVGFKDVQWYGDFTGKPLDESSLQLILVANK</sequence>
<evidence type="ECO:0000259" key="3">
    <source>
        <dbReference type="Pfam" id="PF13649"/>
    </source>
</evidence>
<evidence type="ECO:0000313" key="5">
    <source>
        <dbReference type="Proteomes" id="UP000767854"/>
    </source>
</evidence>
<protein>
    <submittedName>
        <fullName evidence="4">SAM-dependent methyltransferase</fullName>
    </submittedName>
</protein>
<feature type="domain" description="Methyltransferase" evidence="3">
    <location>
        <begin position="35"/>
        <end position="131"/>
    </location>
</feature>
<organism evidence="4 5">
    <name type="scientific">Fusibacter tunisiensis</name>
    <dbReference type="NCBI Taxonomy" id="1008308"/>
    <lineage>
        <taxon>Bacteria</taxon>
        <taxon>Bacillati</taxon>
        <taxon>Bacillota</taxon>
        <taxon>Clostridia</taxon>
        <taxon>Eubacteriales</taxon>
        <taxon>Eubacteriales Family XII. Incertae Sedis</taxon>
        <taxon>Fusibacter</taxon>
    </lineage>
</organism>
<dbReference type="CDD" id="cd02440">
    <property type="entry name" value="AdoMet_MTases"/>
    <property type="match status" value="1"/>
</dbReference>
<dbReference type="Proteomes" id="UP000767854">
    <property type="component" value="Unassembled WGS sequence"/>
</dbReference>
<dbReference type="Pfam" id="PF13649">
    <property type="entry name" value="Methyltransf_25"/>
    <property type="match status" value="1"/>
</dbReference>
<dbReference type="PANTHER" id="PTHR43861:SF1">
    <property type="entry name" value="TRANS-ACONITATE 2-METHYLTRANSFERASE"/>
    <property type="match status" value="1"/>
</dbReference>
<dbReference type="Gene3D" id="2.20.25.110">
    <property type="entry name" value="S-adenosyl-L-methionine-dependent methyltransferases"/>
    <property type="match status" value="1"/>
</dbReference>
<keyword evidence="1 4" id="KW-0489">Methyltransferase</keyword>
<dbReference type="InterPro" id="IPR029063">
    <property type="entry name" value="SAM-dependent_MTases_sf"/>
</dbReference>
<dbReference type="Gene3D" id="3.40.50.150">
    <property type="entry name" value="Vaccinia Virus protein VP39"/>
    <property type="match status" value="1"/>
</dbReference>
<comment type="caution">
    <text evidence="4">The sequence shown here is derived from an EMBL/GenBank/DDBJ whole genome shotgun (WGS) entry which is preliminary data.</text>
</comment>
<keyword evidence="2" id="KW-0808">Transferase</keyword>
<name>A0ABS2MMQ5_9FIRM</name>
<gene>
    <name evidence="4" type="ORF">JOC49_000182</name>
</gene>
<dbReference type="SUPFAM" id="SSF53335">
    <property type="entry name" value="S-adenosyl-L-methionine-dependent methyltransferases"/>
    <property type="match status" value="1"/>
</dbReference>
<proteinExistence type="predicted"/>
<dbReference type="GO" id="GO:0008168">
    <property type="term" value="F:methyltransferase activity"/>
    <property type="evidence" value="ECO:0007669"/>
    <property type="project" value="UniProtKB-KW"/>
</dbReference>
<reference evidence="4 5" key="1">
    <citation type="submission" date="2021-01" db="EMBL/GenBank/DDBJ databases">
        <title>Genomic Encyclopedia of Type Strains, Phase IV (KMG-IV): sequencing the most valuable type-strain genomes for metagenomic binning, comparative biology and taxonomic classification.</title>
        <authorList>
            <person name="Goeker M."/>
        </authorList>
    </citation>
    <scope>NUCLEOTIDE SEQUENCE [LARGE SCALE GENOMIC DNA]</scope>
    <source>
        <strain evidence="4 5">DSM 24436</strain>
    </source>
</reference>
<evidence type="ECO:0000256" key="1">
    <source>
        <dbReference type="ARBA" id="ARBA00022603"/>
    </source>
</evidence>
<accession>A0ABS2MMQ5</accession>
<evidence type="ECO:0000313" key="4">
    <source>
        <dbReference type="EMBL" id="MBM7560673.1"/>
    </source>
</evidence>
<dbReference type="EMBL" id="JAFBDT010000001">
    <property type="protein sequence ID" value="MBM7560673.1"/>
    <property type="molecule type" value="Genomic_DNA"/>
</dbReference>